<evidence type="ECO:0000259" key="2">
    <source>
        <dbReference type="Pfam" id="PF04069"/>
    </source>
</evidence>
<dbReference type="InterPro" id="IPR007210">
    <property type="entry name" value="ABC_Gly_betaine_transp_sub-bd"/>
</dbReference>
<name>A0A7S8HBI8_9HYPH</name>
<evidence type="ECO:0000313" key="3">
    <source>
        <dbReference type="EMBL" id="QPC42687.1"/>
    </source>
</evidence>
<dbReference type="GO" id="GO:0043190">
    <property type="term" value="C:ATP-binding cassette (ABC) transporter complex"/>
    <property type="evidence" value="ECO:0007669"/>
    <property type="project" value="InterPro"/>
</dbReference>
<feature type="signal peptide" evidence="1">
    <location>
        <begin position="1"/>
        <end position="25"/>
    </location>
</feature>
<dbReference type="CDD" id="cd13611">
    <property type="entry name" value="PBP2_YehZ"/>
    <property type="match status" value="1"/>
</dbReference>
<organism evidence="3 4">
    <name type="scientific">Kaustia mangrovi</name>
    <dbReference type="NCBI Taxonomy" id="2593653"/>
    <lineage>
        <taxon>Bacteria</taxon>
        <taxon>Pseudomonadati</taxon>
        <taxon>Pseudomonadota</taxon>
        <taxon>Alphaproteobacteria</taxon>
        <taxon>Hyphomicrobiales</taxon>
        <taxon>Parvibaculaceae</taxon>
        <taxon>Kaustia</taxon>
    </lineage>
</organism>
<evidence type="ECO:0000313" key="4">
    <source>
        <dbReference type="Proteomes" id="UP000593594"/>
    </source>
</evidence>
<proteinExistence type="predicted"/>
<dbReference type="Pfam" id="PF04069">
    <property type="entry name" value="OpuAC"/>
    <property type="match status" value="1"/>
</dbReference>
<gene>
    <name evidence="3" type="ORF">HW532_08225</name>
</gene>
<dbReference type="RefSeq" id="WP_213163924.1">
    <property type="nucleotide sequence ID" value="NZ_CP058214.1"/>
</dbReference>
<dbReference type="SUPFAM" id="SSF53850">
    <property type="entry name" value="Periplasmic binding protein-like II"/>
    <property type="match status" value="1"/>
</dbReference>
<dbReference type="Gene3D" id="3.40.190.120">
    <property type="entry name" value="Osmoprotection protein (prox), domain 2"/>
    <property type="match status" value="1"/>
</dbReference>
<keyword evidence="4" id="KW-1185">Reference proteome</keyword>
<dbReference type="AlphaFoldDB" id="A0A7S8HBI8"/>
<dbReference type="EMBL" id="CP058214">
    <property type="protein sequence ID" value="QPC42687.1"/>
    <property type="molecule type" value="Genomic_DNA"/>
</dbReference>
<evidence type="ECO:0000256" key="1">
    <source>
        <dbReference type="SAM" id="SignalP"/>
    </source>
</evidence>
<feature type="domain" description="ABC-type glycine betaine transport system substrate-binding" evidence="2">
    <location>
        <begin position="27"/>
        <end position="292"/>
    </location>
</feature>
<protein>
    <submittedName>
        <fullName evidence="3">Glycine betaine ABC transporter substrate-binding protein</fullName>
    </submittedName>
</protein>
<reference evidence="3 4" key="1">
    <citation type="submission" date="2020-06" db="EMBL/GenBank/DDBJ databases">
        <title>Genome sequence of 2 isolates from Red Sea Mangroves.</title>
        <authorList>
            <person name="Sefrji F."/>
            <person name="Michoud G."/>
            <person name="Merlino G."/>
            <person name="Daffonchio D."/>
        </authorList>
    </citation>
    <scope>NUCLEOTIDE SEQUENCE [LARGE SCALE GENOMIC DNA]</scope>
    <source>
        <strain evidence="3 4">R1DC25</strain>
    </source>
</reference>
<dbReference type="KEGG" id="kmn:HW532_08225"/>
<sequence>MFKSIARTVTLVAALALGTATAATAETITVGGKNFTEQLLLAEMTEQLLAAKGYDVDKRDGLGSTVLRQAQENGQVDVYWEYTGTSLVVYNKVKERLSPEETYEKVKELDAEKGLVWLNPSKANNTYALAMNRSEAEEKGIASISDLKAKLEAGEELSFAVNAEFPHREDGLRGLQKTYDFRYPRSLLKAMESGLTYQALKENQVDVGLVFATDGRIAAFDFVTLEDDRGFFPAYAITPVIRKETLDANPELAEVLNGLSAKLDDDTMRKLNASVDVDKKTIEEVAGNFLSEQGLI</sequence>
<accession>A0A7S8HBI8</accession>
<keyword evidence="1" id="KW-0732">Signal</keyword>
<feature type="chain" id="PRO_5032932509" evidence="1">
    <location>
        <begin position="26"/>
        <end position="296"/>
    </location>
</feature>
<dbReference type="Gene3D" id="3.40.190.10">
    <property type="entry name" value="Periplasmic binding protein-like II"/>
    <property type="match status" value="1"/>
</dbReference>
<dbReference type="Proteomes" id="UP000593594">
    <property type="component" value="Chromosome"/>
</dbReference>
<dbReference type="GO" id="GO:0022857">
    <property type="term" value="F:transmembrane transporter activity"/>
    <property type="evidence" value="ECO:0007669"/>
    <property type="project" value="InterPro"/>
</dbReference>